<evidence type="ECO:0000313" key="3">
    <source>
        <dbReference type="EMBL" id="CAY67499.1"/>
    </source>
</evidence>
<dbReference type="STRING" id="644223.C4QW76"/>
<dbReference type="InParanoid" id="C4QW76"/>
<keyword evidence="2" id="KW-0732">Signal</keyword>
<dbReference type="Proteomes" id="UP000000314">
    <property type="component" value="Chromosome 1"/>
</dbReference>
<dbReference type="eggNOG" id="ENOG502SA9B">
    <property type="taxonomic scope" value="Eukaryota"/>
</dbReference>
<protein>
    <submittedName>
        <fullName evidence="3">Uncharacterized protein</fullName>
    </submittedName>
</protein>
<dbReference type="AlphaFoldDB" id="C4QW76"/>
<dbReference type="RefSeq" id="XP_002489780.1">
    <property type="nucleotide sequence ID" value="XM_002489735.1"/>
</dbReference>
<evidence type="ECO:0000256" key="1">
    <source>
        <dbReference type="SAM" id="MobiDB-lite"/>
    </source>
</evidence>
<feature type="chain" id="PRO_5009950853" evidence="2">
    <location>
        <begin position="19"/>
        <end position="266"/>
    </location>
</feature>
<evidence type="ECO:0000313" key="4">
    <source>
        <dbReference type="Proteomes" id="UP000000314"/>
    </source>
</evidence>
<dbReference type="HOGENOM" id="CLU_1046277_0_0_1"/>
<keyword evidence="4" id="KW-1185">Reference proteome</keyword>
<gene>
    <name evidence="3" type="ordered locus">PAS_chr1-1_0135</name>
</gene>
<dbReference type="EMBL" id="FN392319">
    <property type="protein sequence ID" value="CAY67499.1"/>
    <property type="molecule type" value="Genomic_DNA"/>
</dbReference>
<sequence length="266" mass="26169">MLTKFLIPVVASIAAVSAAPKASPFALAEAGAIPYEFAQALETPEVFKRAEDYNCHLNCGLMIYAAWDCGPEAGPFDADCLCSDGSAFNTRKDYCLECGWCLYQSYFGYLSGPLATCGYPTTPTGQTCIETATGLTPTIGPFTNGGGATSSSSSSSSAAPTSSSSASSSAAPSSSEVSSSAAPSSSEVSSSAAPSSSEVSSSASSVAPTSSAVSSSGSSVAPTVSSASTSHSSSVAPSVSPIAGGAAANGVGISAMFGAVMGYLFI</sequence>
<proteinExistence type="predicted"/>
<accession>C4QW76</accession>
<evidence type="ECO:0000256" key="2">
    <source>
        <dbReference type="SAM" id="SignalP"/>
    </source>
</evidence>
<feature type="compositionally biased region" description="Low complexity" evidence="1">
    <location>
        <begin position="149"/>
        <end position="238"/>
    </location>
</feature>
<dbReference type="OMA" id="GLNACEY"/>
<organism evidence="3 4">
    <name type="scientific">Komagataella phaffii (strain GS115 / ATCC 20864)</name>
    <name type="common">Yeast</name>
    <name type="synonym">Pichia pastoris</name>
    <dbReference type="NCBI Taxonomy" id="644223"/>
    <lineage>
        <taxon>Eukaryota</taxon>
        <taxon>Fungi</taxon>
        <taxon>Dikarya</taxon>
        <taxon>Ascomycota</taxon>
        <taxon>Saccharomycotina</taxon>
        <taxon>Pichiomycetes</taxon>
        <taxon>Pichiales</taxon>
        <taxon>Pichiaceae</taxon>
        <taxon>Komagataella</taxon>
    </lineage>
</organism>
<name>C4QW76_KOMPG</name>
<dbReference type="OrthoDB" id="4092496at2759"/>
<dbReference type="KEGG" id="ppa:PAS_chr1-1_0135"/>
<reference evidence="3 4" key="1">
    <citation type="journal article" date="2009" name="Nat. Biotechnol.">
        <title>Genome sequence of the recombinant protein production host Pichia pastoris.</title>
        <authorList>
            <person name="De Schutter K."/>
            <person name="Lin Y.C."/>
            <person name="Tiels P."/>
            <person name="Van Hecke A."/>
            <person name="Glinka S."/>
            <person name="Weber-Lehmann J."/>
            <person name="Rouze P."/>
            <person name="Van de Peer Y."/>
            <person name="Callewaert N."/>
        </authorList>
    </citation>
    <scope>NUCLEOTIDE SEQUENCE [LARGE SCALE GENOMIC DNA]</scope>
    <source>
        <strain evidence="4">GS115 / ATCC 20864</strain>
    </source>
</reference>
<feature type="region of interest" description="Disordered" evidence="1">
    <location>
        <begin position="139"/>
        <end position="238"/>
    </location>
</feature>
<dbReference type="GeneID" id="8197258"/>
<feature type="signal peptide" evidence="2">
    <location>
        <begin position="1"/>
        <end position="18"/>
    </location>
</feature>